<keyword evidence="6" id="KW-0067">ATP-binding</keyword>
<comment type="pathway">
    <text evidence="1">Protein modification; protein lipoylation via exogenous pathway; protein N(6)-(lipoyl)lysine from lipoate: step 2/2.</text>
</comment>
<keyword evidence="5" id="KW-0547">Nucleotide-binding</keyword>
<dbReference type="Gene3D" id="3.30.390.50">
    <property type="entry name" value="CO dehydrogenase flavoprotein, C-terminal domain"/>
    <property type="match status" value="1"/>
</dbReference>
<evidence type="ECO:0000256" key="7">
    <source>
        <dbReference type="ARBA" id="ARBA00048037"/>
    </source>
</evidence>
<comment type="pathway">
    <text evidence="2">Protein modification; protein lipoylation via exogenous pathway; protein N(6)-(lipoyl)lysine from lipoate: step 1/2.</text>
</comment>
<reference evidence="10" key="1">
    <citation type="submission" date="2018-06" db="EMBL/GenBank/DDBJ databases">
        <authorList>
            <consortium name="Pathogen Informatics"/>
        </authorList>
    </citation>
    <scope>NUCLEOTIDE SEQUENCE [LARGE SCALE GENOMIC DNA]</scope>
    <source>
        <strain evidence="10">NCTC10124</strain>
    </source>
</reference>
<protein>
    <recommendedName>
        <fullName evidence="3">lipoate--protein ligase</fullName>
        <ecNumber evidence="3">6.3.1.20</ecNumber>
    </recommendedName>
</protein>
<dbReference type="UniPathway" id="UPA00537">
    <property type="reaction ID" value="UER00594"/>
</dbReference>
<keyword evidence="9" id="KW-0548">Nucleotidyltransferase</keyword>
<evidence type="ECO:0000256" key="3">
    <source>
        <dbReference type="ARBA" id="ARBA00012367"/>
    </source>
</evidence>
<name>A0A3B0PC58_MYCSY</name>
<evidence type="ECO:0000256" key="4">
    <source>
        <dbReference type="ARBA" id="ARBA00022598"/>
    </source>
</evidence>
<dbReference type="AlphaFoldDB" id="A0A3B0PC58"/>
<dbReference type="EC" id="6.3.1.20" evidence="3"/>
<sequence length="65" mass="7577">MVNNIVRDIVFEGDFLSLKPLDSLTANFINLVYDKEEFDKVLSQIDLKFYFGTLEKEEILEVIFG</sequence>
<evidence type="ECO:0000256" key="1">
    <source>
        <dbReference type="ARBA" id="ARBA00005085"/>
    </source>
</evidence>
<dbReference type="InterPro" id="IPR019491">
    <property type="entry name" value="Lipoate_protein_ligase_C"/>
</dbReference>
<evidence type="ECO:0000256" key="6">
    <source>
        <dbReference type="ARBA" id="ARBA00022840"/>
    </source>
</evidence>
<dbReference type="Proteomes" id="UP000259328">
    <property type="component" value="Chromosome"/>
</dbReference>
<dbReference type="EMBL" id="LS991953">
    <property type="protein sequence ID" value="SYV92395.1"/>
    <property type="molecule type" value="Genomic_DNA"/>
</dbReference>
<dbReference type="SUPFAM" id="SSF82649">
    <property type="entry name" value="SufE/NifU"/>
    <property type="match status" value="1"/>
</dbReference>
<evidence type="ECO:0000256" key="5">
    <source>
        <dbReference type="ARBA" id="ARBA00022741"/>
    </source>
</evidence>
<dbReference type="GO" id="GO:0005524">
    <property type="term" value="F:ATP binding"/>
    <property type="evidence" value="ECO:0007669"/>
    <property type="project" value="UniProtKB-KW"/>
</dbReference>
<dbReference type="GO" id="GO:0009249">
    <property type="term" value="P:protein lipoylation"/>
    <property type="evidence" value="ECO:0007669"/>
    <property type="project" value="UniProtKB-ARBA"/>
</dbReference>
<evidence type="ECO:0000259" key="8">
    <source>
        <dbReference type="Pfam" id="PF10437"/>
    </source>
</evidence>
<keyword evidence="9" id="KW-0808">Transferase</keyword>
<organism evidence="9 10">
    <name type="scientific">Mycoplasmopsis synoviae</name>
    <name type="common">Mycoplasma synoviae</name>
    <dbReference type="NCBI Taxonomy" id="2109"/>
    <lineage>
        <taxon>Bacteria</taxon>
        <taxon>Bacillati</taxon>
        <taxon>Mycoplasmatota</taxon>
        <taxon>Mycoplasmoidales</taxon>
        <taxon>Metamycoplasmataceae</taxon>
        <taxon>Mycoplasmopsis</taxon>
    </lineage>
</organism>
<feature type="domain" description="Lipoate protein ligase C-terminal" evidence="8">
    <location>
        <begin position="3"/>
        <end position="63"/>
    </location>
</feature>
<keyword evidence="4 9" id="KW-0436">Ligase</keyword>
<dbReference type="Pfam" id="PF10437">
    <property type="entry name" value="Lip_prot_lig_C"/>
    <property type="match status" value="1"/>
</dbReference>
<evidence type="ECO:0000313" key="9">
    <source>
        <dbReference type="EMBL" id="SYV92395.1"/>
    </source>
</evidence>
<evidence type="ECO:0000256" key="2">
    <source>
        <dbReference type="ARBA" id="ARBA00005124"/>
    </source>
</evidence>
<gene>
    <name evidence="9" type="primary">lplA_2</name>
    <name evidence="9" type="ORF">NCTC10124_00112</name>
</gene>
<comment type="catalytic activity">
    <reaction evidence="7">
        <text>L-lysyl-[lipoyl-carrier protein] + (R)-lipoate + ATP = N(6)-[(R)-lipoyl]-L-lysyl-[lipoyl-carrier protein] + AMP + diphosphate + H(+)</text>
        <dbReference type="Rhea" id="RHEA:49288"/>
        <dbReference type="Rhea" id="RHEA-COMP:10500"/>
        <dbReference type="Rhea" id="RHEA-COMP:10502"/>
        <dbReference type="ChEBI" id="CHEBI:15378"/>
        <dbReference type="ChEBI" id="CHEBI:29969"/>
        <dbReference type="ChEBI" id="CHEBI:30616"/>
        <dbReference type="ChEBI" id="CHEBI:33019"/>
        <dbReference type="ChEBI" id="CHEBI:83088"/>
        <dbReference type="ChEBI" id="CHEBI:83099"/>
        <dbReference type="ChEBI" id="CHEBI:456215"/>
        <dbReference type="EC" id="6.3.1.20"/>
    </reaction>
</comment>
<accession>A0A3B0PC58</accession>
<dbReference type="GO" id="GO:0016979">
    <property type="term" value="F:lipoate-protein ligase activity"/>
    <property type="evidence" value="ECO:0007669"/>
    <property type="project" value="UniProtKB-EC"/>
</dbReference>
<evidence type="ECO:0000313" key="10">
    <source>
        <dbReference type="Proteomes" id="UP000259328"/>
    </source>
</evidence>
<proteinExistence type="predicted"/>